<protein>
    <recommendedName>
        <fullName evidence="5">EF-hand domain-containing protein</fullName>
    </recommendedName>
</protein>
<evidence type="ECO:0000313" key="6">
    <source>
        <dbReference type="EMBL" id="KAG9328477.1"/>
    </source>
</evidence>
<dbReference type="GO" id="GO:0005737">
    <property type="term" value="C:cytoplasm"/>
    <property type="evidence" value="ECO:0007669"/>
    <property type="project" value="TreeGrafter"/>
</dbReference>
<dbReference type="AlphaFoldDB" id="A0A8T2NWV5"/>
<dbReference type="InterPro" id="IPR002048">
    <property type="entry name" value="EF_hand_dom"/>
</dbReference>
<dbReference type="SMART" id="SM01394">
    <property type="entry name" value="S_100"/>
    <property type="match status" value="1"/>
</dbReference>
<dbReference type="PANTHER" id="PTHR11639">
    <property type="entry name" value="S100 CALCIUM-BINDING PROTEIN"/>
    <property type="match status" value="1"/>
</dbReference>
<evidence type="ECO:0000256" key="3">
    <source>
        <dbReference type="ARBA" id="ARBA00022737"/>
    </source>
</evidence>
<proteinExistence type="inferred from homology"/>
<comment type="similarity">
    <text evidence="1">Belongs to the S-100 family.</text>
</comment>
<evidence type="ECO:0000259" key="5">
    <source>
        <dbReference type="PROSITE" id="PS50222"/>
    </source>
</evidence>
<dbReference type="EMBL" id="JAFBMS010002197">
    <property type="protein sequence ID" value="KAG9328477.1"/>
    <property type="molecule type" value="Genomic_DNA"/>
</dbReference>
<sequence length="92" mass="10301">MSRLESAMMILMDSFDKYSGTEGNKSTLSKSELKTMMEKELPTFMKGAKNQAEVDKLMKALDHNGDSEVDFNEFIILIGAMTCACHDLCPKK</sequence>
<evidence type="ECO:0000313" key="8">
    <source>
        <dbReference type="Proteomes" id="UP000824540"/>
    </source>
</evidence>
<dbReference type="GO" id="GO:0048306">
    <property type="term" value="F:calcium-dependent protein binding"/>
    <property type="evidence" value="ECO:0007669"/>
    <property type="project" value="TreeGrafter"/>
</dbReference>
<keyword evidence="3" id="KW-0677">Repeat</keyword>
<dbReference type="Proteomes" id="UP000824540">
    <property type="component" value="Unassembled WGS sequence"/>
</dbReference>
<dbReference type="SUPFAM" id="SSF47473">
    <property type="entry name" value="EF-hand"/>
    <property type="match status" value="1"/>
</dbReference>
<evidence type="ECO:0000313" key="7">
    <source>
        <dbReference type="EMBL" id="KAG9345483.1"/>
    </source>
</evidence>
<dbReference type="PROSITE" id="PS50222">
    <property type="entry name" value="EF_HAND_2"/>
    <property type="match status" value="1"/>
</dbReference>
<dbReference type="EMBL" id="JAFBMS010000017">
    <property type="protein sequence ID" value="KAG9345483.1"/>
    <property type="molecule type" value="Genomic_DNA"/>
</dbReference>
<dbReference type="Pfam" id="PF01023">
    <property type="entry name" value="S_100"/>
    <property type="match status" value="1"/>
</dbReference>
<name>A0A8T2NWV5_9TELE</name>
<dbReference type="InterPro" id="IPR013787">
    <property type="entry name" value="S100_Ca-bd_sub"/>
</dbReference>
<feature type="domain" description="EF-hand" evidence="5">
    <location>
        <begin position="49"/>
        <end position="84"/>
    </location>
</feature>
<accession>A0A8T2NWV5</accession>
<dbReference type="PANTHER" id="PTHR11639:SF134">
    <property type="entry name" value="PROTEIN S100-A1-RELATED"/>
    <property type="match status" value="1"/>
</dbReference>
<evidence type="ECO:0000256" key="1">
    <source>
        <dbReference type="ARBA" id="ARBA00007323"/>
    </source>
</evidence>
<dbReference type="InterPro" id="IPR001751">
    <property type="entry name" value="S100/CaBP7/8-like_CS"/>
</dbReference>
<keyword evidence="4" id="KW-0106">Calcium</keyword>
<dbReference type="PROSITE" id="PS00303">
    <property type="entry name" value="S100_CABP"/>
    <property type="match status" value="1"/>
</dbReference>
<evidence type="ECO:0000256" key="4">
    <source>
        <dbReference type="ARBA" id="ARBA00022837"/>
    </source>
</evidence>
<gene>
    <name evidence="7" type="ORF">JZ751_008627</name>
    <name evidence="6" type="ORF">JZ751_013570</name>
</gene>
<dbReference type="CDD" id="cd00213">
    <property type="entry name" value="S-100"/>
    <property type="match status" value="1"/>
</dbReference>
<comment type="caution">
    <text evidence="7">The sequence shown here is derived from an EMBL/GenBank/DDBJ whole genome shotgun (WGS) entry which is preliminary data.</text>
</comment>
<dbReference type="InterPro" id="IPR034325">
    <property type="entry name" value="S-100_dom"/>
</dbReference>
<dbReference type="GO" id="GO:0070062">
    <property type="term" value="C:extracellular exosome"/>
    <property type="evidence" value="ECO:0007669"/>
    <property type="project" value="TreeGrafter"/>
</dbReference>
<keyword evidence="8" id="KW-1185">Reference proteome</keyword>
<dbReference type="FunFam" id="1.10.238.10:FF:000044">
    <property type="entry name" value="Protein S100"/>
    <property type="match status" value="1"/>
</dbReference>
<dbReference type="Gene3D" id="1.10.238.10">
    <property type="entry name" value="EF-hand"/>
    <property type="match status" value="1"/>
</dbReference>
<dbReference type="GO" id="GO:0043542">
    <property type="term" value="P:endothelial cell migration"/>
    <property type="evidence" value="ECO:0007669"/>
    <property type="project" value="TreeGrafter"/>
</dbReference>
<dbReference type="InterPro" id="IPR011992">
    <property type="entry name" value="EF-hand-dom_pair"/>
</dbReference>
<dbReference type="OrthoDB" id="26525at2759"/>
<organism evidence="7 8">
    <name type="scientific">Albula glossodonta</name>
    <name type="common">roundjaw bonefish</name>
    <dbReference type="NCBI Taxonomy" id="121402"/>
    <lineage>
        <taxon>Eukaryota</taxon>
        <taxon>Metazoa</taxon>
        <taxon>Chordata</taxon>
        <taxon>Craniata</taxon>
        <taxon>Vertebrata</taxon>
        <taxon>Euteleostomi</taxon>
        <taxon>Actinopterygii</taxon>
        <taxon>Neopterygii</taxon>
        <taxon>Teleostei</taxon>
        <taxon>Albuliformes</taxon>
        <taxon>Albulidae</taxon>
        <taxon>Albula</taxon>
    </lineage>
</organism>
<dbReference type="GO" id="GO:0046914">
    <property type="term" value="F:transition metal ion binding"/>
    <property type="evidence" value="ECO:0007669"/>
    <property type="project" value="InterPro"/>
</dbReference>
<reference evidence="7" key="1">
    <citation type="thesis" date="2021" institute="BYU ScholarsArchive" country="Provo, UT, USA">
        <title>Applications of and Algorithms for Genome Assembly and Genomic Analyses with an Emphasis on Marine Teleosts.</title>
        <authorList>
            <person name="Pickett B.D."/>
        </authorList>
    </citation>
    <scope>NUCLEOTIDE SEQUENCE</scope>
    <source>
        <strain evidence="7">HI-2016</strain>
    </source>
</reference>
<keyword evidence="2" id="KW-0479">Metal-binding</keyword>
<evidence type="ECO:0000256" key="2">
    <source>
        <dbReference type="ARBA" id="ARBA00022723"/>
    </source>
</evidence>
<dbReference type="GO" id="GO:0005509">
    <property type="term" value="F:calcium ion binding"/>
    <property type="evidence" value="ECO:0007669"/>
    <property type="project" value="InterPro"/>
</dbReference>